<reference evidence="2 3" key="1">
    <citation type="journal article" date="2013" name="BMC Genomics">
        <title>The miniature genome of a carnivorous plant Genlisea aurea contains a low number of genes and short non-coding sequences.</title>
        <authorList>
            <person name="Leushkin E.V."/>
            <person name="Sutormin R.A."/>
            <person name="Nabieva E.R."/>
            <person name="Penin A.A."/>
            <person name="Kondrashov A.S."/>
            <person name="Logacheva M.D."/>
        </authorList>
    </citation>
    <scope>NUCLEOTIDE SEQUENCE [LARGE SCALE GENOMIC DNA]</scope>
</reference>
<comment type="caution">
    <text evidence="2">The sequence shown here is derived from an EMBL/GenBank/DDBJ whole genome shotgun (WGS) entry which is preliminary data.</text>
</comment>
<dbReference type="PANTHER" id="PTHR12482:SF11">
    <property type="entry name" value="LIPASE YOR059C ISOFORM X1"/>
    <property type="match status" value="1"/>
</dbReference>
<dbReference type="Gene3D" id="3.40.50.1820">
    <property type="entry name" value="alpha/beta hydrolase"/>
    <property type="match status" value="1"/>
</dbReference>
<organism evidence="2 3">
    <name type="scientific">Genlisea aurea</name>
    <dbReference type="NCBI Taxonomy" id="192259"/>
    <lineage>
        <taxon>Eukaryota</taxon>
        <taxon>Viridiplantae</taxon>
        <taxon>Streptophyta</taxon>
        <taxon>Embryophyta</taxon>
        <taxon>Tracheophyta</taxon>
        <taxon>Spermatophyta</taxon>
        <taxon>Magnoliopsida</taxon>
        <taxon>eudicotyledons</taxon>
        <taxon>Gunneridae</taxon>
        <taxon>Pentapetalae</taxon>
        <taxon>asterids</taxon>
        <taxon>lamiids</taxon>
        <taxon>Lamiales</taxon>
        <taxon>Lentibulariaceae</taxon>
        <taxon>Genlisea</taxon>
    </lineage>
</organism>
<feature type="non-terminal residue" evidence="2">
    <location>
        <position position="1"/>
    </location>
</feature>
<evidence type="ECO:0000313" key="3">
    <source>
        <dbReference type="Proteomes" id="UP000015453"/>
    </source>
</evidence>
<dbReference type="SUPFAM" id="SSF53474">
    <property type="entry name" value="alpha/beta-Hydrolases"/>
    <property type="match status" value="1"/>
</dbReference>
<keyword evidence="3" id="KW-1185">Reference proteome</keyword>
<feature type="domain" description="DUF676" evidence="1">
    <location>
        <begin position="29"/>
        <end position="256"/>
    </location>
</feature>
<dbReference type="PANTHER" id="PTHR12482">
    <property type="entry name" value="LIPASE ROG1-RELATED-RELATED"/>
    <property type="match status" value="1"/>
</dbReference>
<dbReference type="InterPro" id="IPR044294">
    <property type="entry name" value="Lipase-like"/>
</dbReference>
<dbReference type="Proteomes" id="UP000015453">
    <property type="component" value="Unassembled WGS sequence"/>
</dbReference>
<name>S8CYL6_9LAMI</name>
<dbReference type="InterPro" id="IPR029058">
    <property type="entry name" value="AB_hydrolase_fold"/>
</dbReference>
<protein>
    <recommendedName>
        <fullName evidence="1">DUF676 domain-containing protein</fullName>
    </recommendedName>
</protein>
<evidence type="ECO:0000313" key="2">
    <source>
        <dbReference type="EMBL" id="EPS72529.1"/>
    </source>
</evidence>
<sequence>KSRIFTVKTASTMQSIVLPGNAIDAGIAPDHLLVLVHGIWASPADWTNFEAELKRRLGKNFLIHVSSCNTYSKTLTGIHDSGRRLADEVLEVVRNAGSLRKISFLAHSLGGLIARYAVGILYQPDVSYQLPTDIDYSASINVKISNSSNDGLIAGLEPINFITLATPHLGVRGNKQFPLLLGVPLLERIVPPIAPLFVGTTGRQLFLTDGGPDSPPLLLRMTSDCDDGKFISALGAFRSRVLYSNVSCDHMVGWRTSSIRRETELVKSLRESLDGYKHIVKVENCLPTTAKPPENEVGASKNRARNHEIIEEKMIRGLQGVGWLKVDVNFGFTFLPFLAHNAIHVKNTRIHYAGGEIISHVSELIKQQEEEA</sequence>
<dbReference type="Pfam" id="PF05057">
    <property type="entry name" value="DUF676"/>
    <property type="match status" value="1"/>
</dbReference>
<dbReference type="AlphaFoldDB" id="S8CYL6"/>
<evidence type="ECO:0000259" key="1">
    <source>
        <dbReference type="Pfam" id="PF05057"/>
    </source>
</evidence>
<accession>S8CYL6</accession>
<dbReference type="OrthoDB" id="273452at2759"/>
<dbReference type="InterPro" id="IPR007751">
    <property type="entry name" value="DUF676_lipase-like"/>
</dbReference>
<gene>
    <name evidence="2" type="ORF">M569_02226</name>
</gene>
<proteinExistence type="predicted"/>
<dbReference type="EMBL" id="AUSU01000798">
    <property type="protein sequence ID" value="EPS72529.1"/>
    <property type="molecule type" value="Genomic_DNA"/>
</dbReference>
<feature type="non-terminal residue" evidence="2">
    <location>
        <position position="372"/>
    </location>
</feature>